<evidence type="ECO:0000256" key="1">
    <source>
        <dbReference type="PROSITE-ProRule" id="PRU00708"/>
    </source>
</evidence>
<dbReference type="Pfam" id="PF13041">
    <property type="entry name" value="PPR_2"/>
    <property type="match status" value="1"/>
</dbReference>
<dbReference type="Proteomes" id="UP001224775">
    <property type="component" value="Unassembled WGS sequence"/>
</dbReference>
<organism evidence="2 3">
    <name type="scientific">Skeletonema marinoi</name>
    <dbReference type="NCBI Taxonomy" id="267567"/>
    <lineage>
        <taxon>Eukaryota</taxon>
        <taxon>Sar</taxon>
        <taxon>Stramenopiles</taxon>
        <taxon>Ochrophyta</taxon>
        <taxon>Bacillariophyta</taxon>
        <taxon>Coscinodiscophyceae</taxon>
        <taxon>Thalassiosirophycidae</taxon>
        <taxon>Thalassiosirales</taxon>
        <taxon>Skeletonemataceae</taxon>
        <taxon>Skeletonema</taxon>
        <taxon>Skeletonema marinoi-dohrnii complex</taxon>
    </lineage>
</organism>
<gene>
    <name evidence="2" type="ORF">QTG54_002879</name>
</gene>
<name>A0AAD8YJ69_9STRA</name>
<dbReference type="InterPro" id="IPR011990">
    <property type="entry name" value="TPR-like_helical_dom_sf"/>
</dbReference>
<dbReference type="EMBL" id="JATAAI010000004">
    <property type="protein sequence ID" value="KAK1746272.1"/>
    <property type="molecule type" value="Genomic_DNA"/>
</dbReference>
<dbReference type="Gene3D" id="1.25.40.10">
    <property type="entry name" value="Tetratricopeptide repeat domain"/>
    <property type="match status" value="2"/>
</dbReference>
<feature type="repeat" description="PPR" evidence="1">
    <location>
        <begin position="66"/>
        <end position="100"/>
    </location>
</feature>
<accession>A0AAD8YJ69</accession>
<comment type="caution">
    <text evidence="2">The sequence shown here is derived from an EMBL/GenBank/DDBJ whole genome shotgun (WGS) entry which is preliminary data.</text>
</comment>
<evidence type="ECO:0000313" key="2">
    <source>
        <dbReference type="EMBL" id="KAK1746272.1"/>
    </source>
</evidence>
<proteinExistence type="predicted"/>
<dbReference type="PANTHER" id="PTHR47938:SF35">
    <property type="entry name" value="PENTATRICOPEPTIDE REPEAT-CONTAINING PROTEIN 4, MITOCHONDRIAL-RELATED"/>
    <property type="match status" value="1"/>
</dbReference>
<evidence type="ECO:0000313" key="3">
    <source>
        <dbReference type="Proteomes" id="UP001224775"/>
    </source>
</evidence>
<feature type="non-terminal residue" evidence="2">
    <location>
        <position position="428"/>
    </location>
</feature>
<dbReference type="Pfam" id="PF01535">
    <property type="entry name" value="PPR"/>
    <property type="match status" value="1"/>
</dbReference>
<dbReference type="GO" id="GO:0003729">
    <property type="term" value="F:mRNA binding"/>
    <property type="evidence" value="ECO:0007669"/>
    <property type="project" value="TreeGrafter"/>
</dbReference>
<dbReference type="PANTHER" id="PTHR47938">
    <property type="entry name" value="RESPIRATORY COMPLEX I CHAPERONE (CIA84), PUTATIVE (AFU_ORTHOLOGUE AFUA_2G06020)-RELATED"/>
    <property type="match status" value="1"/>
</dbReference>
<reference evidence="2" key="1">
    <citation type="submission" date="2023-06" db="EMBL/GenBank/DDBJ databases">
        <title>Survivors Of The Sea: Transcriptome response of Skeletonema marinoi to long-term dormancy.</title>
        <authorList>
            <person name="Pinder M.I.M."/>
            <person name="Kourtchenko O."/>
            <person name="Robertson E.K."/>
            <person name="Larsson T."/>
            <person name="Maumus F."/>
            <person name="Osuna-Cruz C.M."/>
            <person name="Vancaester E."/>
            <person name="Stenow R."/>
            <person name="Vandepoele K."/>
            <person name="Ploug H."/>
            <person name="Bruchert V."/>
            <person name="Godhe A."/>
            <person name="Topel M."/>
        </authorList>
    </citation>
    <scope>NUCLEOTIDE SEQUENCE</scope>
    <source>
        <strain evidence="2">R05AC</strain>
    </source>
</reference>
<dbReference type="InterPro" id="IPR002885">
    <property type="entry name" value="PPR_rpt"/>
</dbReference>
<dbReference type="AlphaFoldDB" id="A0AAD8YJ69"/>
<dbReference type="NCBIfam" id="TIGR00756">
    <property type="entry name" value="PPR"/>
    <property type="match status" value="1"/>
</dbReference>
<keyword evidence="3" id="KW-1185">Reference proteome</keyword>
<dbReference type="GO" id="GO:0140053">
    <property type="term" value="P:mitochondrial gene expression"/>
    <property type="evidence" value="ECO:0007669"/>
    <property type="project" value="TreeGrafter"/>
</dbReference>
<dbReference type="PROSITE" id="PS51375">
    <property type="entry name" value="PPR"/>
    <property type="match status" value="1"/>
</dbReference>
<sequence length="428" mass="46567">MLTLMRDFYEMNAGKNNRIILSAFEAFLNTLVKNDEVELARDVFDAFFLSIPKDRMQLTGIRPNPTTKHFNIMLGGYSRTGEALKAFELFDTMLDIGVALDGFTVTSLMTHPISPEKITSLLVQVETERAMLNPAAYRSIIGAYGDAGDAASACWMFLEMGRACQKRGRGAESWNVLLGALARGCTGDKVSTALDIYGSFAAKRGNEDLDVEELASDEFISLVDGMTCLDASFTILDMMRSGNQTSLLMQSPKPNSQGYCLLASALSGFGTSASQADRALTLFRDAMKQGGVNPDGRFLNAILRCFGDDIEAALAAWKTDVGPAAASQQGNGNINLQQAYNGLMHVCGRALRPDIATRIAYAMNKAGVEPTEVSLNCYMSGKRVAMEGKTGNSKKGLGLTNQYENLLSVECTKYNTRKWLRANEGQEI</sequence>
<dbReference type="GO" id="GO:0005739">
    <property type="term" value="C:mitochondrion"/>
    <property type="evidence" value="ECO:0007669"/>
    <property type="project" value="TreeGrafter"/>
</dbReference>
<protein>
    <submittedName>
        <fullName evidence="2">Pentatricopeptide repeat-containing protein</fullName>
    </submittedName>
</protein>